<dbReference type="Pfam" id="PF19804">
    <property type="entry name" value="DUF6287"/>
    <property type="match status" value="1"/>
</dbReference>
<keyword evidence="2" id="KW-1133">Transmembrane helix</keyword>
<feature type="domain" description="DUF6287" evidence="3">
    <location>
        <begin position="66"/>
        <end position="98"/>
    </location>
</feature>
<accession>A0A2U1DBD3</accession>
<evidence type="ECO:0000259" key="3">
    <source>
        <dbReference type="Pfam" id="PF19804"/>
    </source>
</evidence>
<proteinExistence type="predicted"/>
<evidence type="ECO:0000313" key="4">
    <source>
        <dbReference type="EMBL" id="PVY85003.1"/>
    </source>
</evidence>
<dbReference type="Proteomes" id="UP000245433">
    <property type="component" value="Unassembled WGS sequence"/>
</dbReference>
<sequence length="234" mass="24757">MLLFLRGRDLVLNKKIVYGVLVILVLAAGAGVYALNSHHSTNKETTKVKKQTSSTADKSSASANDAMDLKAIQAGDYTSVAGTWKNSAGNTLVFDKKGLSSATMNGTSTTSMKIYTDSGSLKAGDNDFPINSKIEAGVLQAKLGTNPLPTGDAPSALVPFNFIPKGVDFAGSTDNDQDRIFSGQQMGENNIYIRQKTATKAEGKSNTDDLSQHDKEALALLALPPMALCQILVI</sequence>
<comment type="caution">
    <text evidence="4">The sequence shown here is derived from an EMBL/GenBank/DDBJ whole genome shotgun (WGS) entry which is preliminary data.</text>
</comment>
<dbReference type="EMBL" id="QEKT01000003">
    <property type="protein sequence ID" value="PVY85003.1"/>
    <property type="molecule type" value="Genomic_DNA"/>
</dbReference>
<dbReference type="InterPro" id="IPR046254">
    <property type="entry name" value="DUF6287"/>
</dbReference>
<feature type="region of interest" description="Disordered" evidence="1">
    <location>
        <begin position="41"/>
        <end position="61"/>
    </location>
</feature>
<keyword evidence="2" id="KW-0472">Membrane</keyword>
<evidence type="ECO:0000256" key="1">
    <source>
        <dbReference type="SAM" id="MobiDB-lite"/>
    </source>
</evidence>
<evidence type="ECO:0000313" key="5">
    <source>
        <dbReference type="Proteomes" id="UP000245433"/>
    </source>
</evidence>
<feature type="transmembrane region" description="Helical" evidence="2">
    <location>
        <begin position="16"/>
        <end position="35"/>
    </location>
</feature>
<dbReference type="AlphaFoldDB" id="A0A2U1DBD3"/>
<reference evidence="4 5" key="1">
    <citation type="submission" date="2018-04" db="EMBL/GenBank/DDBJ databases">
        <title>Genomic Encyclopedia of Type Strains, Phase IV (KMG-IV): sequencing the most valuable type-strain genomes for metagenomic binning, comparative biology and taxonomic classification.</title>
        <authorList>
            <person name="Goeker M."/>
        </authorList>
    </citation>
    <scope>NUCLEOTIDE SEQUENCE [LARGE SCALE GENOMIC DNA]</scope>
    <source>
        <strain evidence="4 5">DSM 28795</strain>
    </source>
</reference>
<feature type="compositionally biased region" description="Low complexity" evidence="1">
    <location>
        <begin position="52"/>
        <end position="61"/>
    </location>
</feature>
<keyword evidence="2" id="KW-0812">Transmembrane</keyword>
<evidence type="ECO:0000256" key="2">
    <source>
        <dbReference type="SAM" id="Phobius"/>
    </source>
</evidence>
<gene>
    <name evidence="4" type="ORF">C7384_10322</name>
</gene>
<protein>
    <recommendedName>
        <fullName evidence="3">DUF6287 domain-containing protein</fullName>
    </recommendedName>
</protein>
<name>A0A2U1DBD3_9LACO</name>
<keyword evidence="5" id="KW-1185">Reference proteome</keyword>
<organism evidence="4 5">
    <name type="scientific">Convivina intestini</name>
    <dbReference type="NCBI Taxonomy" id="1505726"/>
    <lineage>
        <taxon>Bacteria</taxon>
        <taxon>Bacillati</taxon>
        <taxon>Bacillota</taxon>
        <taxon>Bacilli</taxon>
        <taxon>Lactobacillales</taxon>
        <taxon>Lactobacillaceae</taxon>
        <taxon>Convivina</taxon>
    </lineage>
</organism>